<dbReference type="PANTHER" id="PTHR47354">
    <property type="entry name" value="NADH OXIDOREDUCTASE HCR"/>
    <property type="match status" value="1"/>
</dbReference>
<comment type="cofactor">
    <cofactor evidence="2">
        <name>FAD</name>
        <dbReference type="ChEBI" id="CHEBI:57692"/>
    </cofactor>
</comment>
<dbReference type="SUPFAM" id="SSF52343">
    <property type="entry name" value="Ferredoxin reductase-like, C-terminal NADP-linked domain"/>
    <property type="match status" value="1"/>
</dbReference>
<dbReference type="SUPFAM" id="SSF54292">
    <property type="entry name" value="2Fe-2S ferredoxin-like"/>
    <property type="match status" value="1"/>
</dbReference>
<comment type="cofactor">
    <cofactor evidence="1">
        <name>FMN</name>
        <dbReference type="ChEBI" id="CHEBI:58210"/>
    </cofactor>
</comment>
<dbReference type="Pfam" id="PF22290">
    <property type="entry name" value="DmmA-like_N"/>
    <property type="match status" value="1"/>
</dbReference>
<evidence type="ECO:0000313" key="13">
    <source>
        <dbReference type="Proteomes" id="UP001054925"/>
    </source>
</evidence>
<comment type="caution">
    <text evidence="12">The sequence shown here is derived from an EMBL/GenBank/DDBJ whole genome shotgun (WGS) entry which is preliminary data.</text>
</comment>
<dbReference type="PROSITE" id="PS51085">
    <property type="entry name" value="2FE2S_FER_2"/>
    <property type="match status" value="1"/>
</dbReference>
<dbReference type="PANTHER" id="PTHR47354:SF1">
    <property type="entry name" value="CARNITINE MONOOXYGENASE REDUCTASE SUBUNIT"/>
    <property type="match status" value="1"/>
</dbReference>
<dbReference type="InterPro" id="IPR054582">
    <property type="entry name" value="DmmA-like_N"/>
</dbReference>
<keyword evidence="9" id="KW-0411">Iron-sulfur</keyword>
<dbReference type="Proteomes" id="UP001054925">
    <property type="component" value="Unassembled WGS sequence"/>
</dbReference>
<dbReference type="CDD" id="cd06185">
    <property type="entry name" value="PDR_like"/>
    <property type="match status" value="1"/>
</dbReference>
<evidence type="ECO:0000256" key="6">
    <source>
        <dbReference type="ARBA" id="ARBA00022723"/>
    </source>
</evidence>
<dbReference type="PROSITE" id="PS00197">
    <property type="entry name" value="2FE2S_FER_1"/>
    <property type="match status" value="1"/>
</dbReference>
<dbReference type="Gene3D" id="2.40.30.10">
    <property type="entry name" value="Translation factors"/>
    <property type="match status" value="1"/>
</dbReference>
<keyword evidence="7" id="KW-0560">Oxidoreductase</keyword>
<dbReference type="GO" id="GO:0046872">
    <property type="term" value="F:metal ion binding"/>
    <property type="evidence" value="ECO:0007669"/>
    <property type="project" value="UniProtKB-KW"/>
</dbReference>
<accession>A0AAV5GBV9</accession>
<dbReference type="InterPro" id="IPR006058">
    <property type="entry name" value="2Fe2S_fd_BS"/>
</dbReference>
<evidence type="ECO:0000256" key="1">
    <source>
        <dbReference type="ARBA" id="ARBA00001917"/>
    </source>
</evidence>
<evidence type="ECO:0000256" key="2">
    <source>
        <dbReference type="ARBA" id="ARBA00001974"/>
    </source>
</evidence>
<dbReference type="SUPFAM" id="SSF63380">
    <property type="entry name" value="Riboflavin synthase domain-like"/>
    <property type="match status" value="1"/>
</dbReference>
<evidence type="ECO:0000256" key="9">
    <source>
        <dbReference type="ARBA" id="ARBA00023014"/>
    </source>
</evidence>
<sequence>MSLIDVVVSDITQETPTIKSFHLAKPDGTSIGHYTPGAHIDVVGPTSLTRQYSLCGRPDGDDAYLFAVKREQNGRGGSDALHDLKVGDTLKISAPRNLLKMDESAKHHVLVAGGIGITPMLSLARYMDVRDISFELHYFARSEEEAAFLPLLTERMEDKLFAHLGVPRDVQTQCLESMVDHAPEGTHVYVCGPAPFMDEVRSIAGRKLAEEAIHFENFQPAETDENQVNTEFEVELDGETYEVPADRSIVEVLNEAGCDIDTSCEEGICGTCIMEVLSGVPEHRDSVLTKSEREAGETMAICVSRTKDPKLVLDYF</sequence>
<evidence type="ECO:0000256" key="7">
    <source>
        <dbReference type="ARBA" id="ARBA00023002"/>
    </source>
</evidence>
<keyword evidence="4" id="KW-0288">FMN</keyword>
<keyword evidence="8" id="KW-0408">Iron</keyword>
<evidence type="ECO:0000256" key="3">
    <source>
        <dbReference type="ARBA" id="ARBA00022630"/>
    </source>
</evidence>
<dbReference type="InterPro" id="IPR012675">
    <property type="entry name" value="Beta-grasp_dom_sf"/>
</dbReference>
<dbReference type="InterPro" id="IPR017927">
    <property type="entry name" value="FAD-bd_FR_type"/>
</dbReference>
<dbReference type="Gene3D" id="3.10.20.30">
    <property type="match status" value="1"/>
</dbReference>
<dbReference type="InterPro" id="IPR036010">
    <property type="entry name" value="2Fe-2S_ferredoxin-like_sf"/>
</dbReference>
<dbReference type="InterPro" id="IPR039261">
    <property type="entry name" value="FNR_nucleotide-bd"/>
</dbReference>
<dbReference type="EMBL" id="BQKK01000007">
    <property type="protein sequence ID" value="GJN43797.1"/>
    <property type="molecule type" value="Genomic_DNA"/>
</dbReference>
<evidence type="ECO:0000259" key="10">
    <source>
        <dbReference type="PROSITE" id="PS51085"/>
    </source>
</evidence>
<gene>
    <name evidence="12" type="primary">vanB</name>
    <name evidence="12" type="ORF">CAT723_22760</name>
</gene>
<dbReference type="CDD" id="cd00207">
    <property type="entry name" value="fer2"/>
    <property type="match status" value="1"/>
</dbReference>
<dbReference type="AlphaFoldDB" id="A0AAV5GBV9"/>
<name>A0AAV5GBV9_CORAM</name>
<dbReference type="Gene3D" id="3.40.50.80">
    <property type="entry name" value="Nucleotide-binding domain of ferredoxin-NADP reductase (FNR) module"/>
    <property type="match status" value="1"/>
</dbReference>
<keyword evidence="3" id="KW-0285">Flavoprotein</keyword>
<keyword evidence="5" id="KW-0001">2Fe-2S</keyword>
<protein>
    <submittedName>
        <fullName evidence="12">Vanillate O-demethylase</fullName>
    </submittedName>
</protein>
<evidence type="ECO:0000313" key="12">
    <source>
        <dbReference type="EMBL" id="GJN43797.1"/>
    </source>
</evidence>
<feature type="domain" description="2Fe-2S ferredoxin-type" evidence="10">
    <location>
        <begin position="230"/>
        <end position="316"/>
    </location>
</feature>
<dbReference type="InterPro" id="IPR017938">
    <property type="entry name" value="Riboflavin_synthase-like_b-brl"/>
</dbReference>
<feature type="domain" description="FAD-binding FR-type" evidence="11">
    <location>
        <begin position="1"/>
        <end position="102"/>
    </location>
</feature>
<keyword evidence="6" id="KW-0479">Metal-binding</keyword>
<evidence type="ECO:0000256" key="4">
    <source>
        <dbReference type="ARBA" id="ARBA00022643"/>
    </source>
</evidence>
<evidence type="ECO:0000256" key="5">
    <source>
        <dbReference type="ARBA" id="ARBA00022714"/>
    </source>
</evidence>
<dbReference type="GO" id="GO:0051537">
    <property type="term" value="F:2 iron, 2 sulfur cluster binding"/>
    <property type="evidence" value="ECO:0007669"/>
    <property type="project" value="UniProtKB-KW"/>
</dbReference>
<organism evidence="12 13">
    <name type="scientific">Corynebacterium ammoniagenes</name>
    <name type="common">Brevibacterium ammoniagenes</name>
    <dbReference type="NCBI Taxonomy" id="1697"/>
    <lineage>
        <taxon>Bacteria</taxon>
        <taxon>Bacillati</taxon>
        <taxon>Actinomycetota</taxon>
        <taxon>Actinomycetes</taxon>
        <taxon>Mycobacteriales</taxon>
        <taxon>Corynebacteriaceae</taxon>
        <taxon>Corynebacterium</taxon>
    </lineage>
</organism>
<dbReference type="PRINTS" id="PR00409">
    <property type="entry name" value="PHDIOXRDTASE"/>
</dbReference>
<dbReference type="InterPro" id="IPR050415">
    <property type="entry name" value="MRET"/>
</dbReference>
<evidence type="ECO:0000259" key="11">
    <source>
        <dbReference type="PROSITE" id="PS51384"/>
    </source>
</evidence>
<dbReference type="RefSeq" id="WP_003846088.1">
    <property type="nucleotide sequence ID" value="NZ_BQKK01000007.1"/>
</dbReference>
<dbReference type="InterPro" id="IPR001041">
    <property type="entry name" value="2Fe-2S_ferredoxin-type"/>
</dbReference>
<dbReference type="Pfam" id="PF00111">
    <property type="entry name" value="Fer2"/>
    <property type="match status" value="1"/>
</dbReference>
<reference evidence="12" key="1">
    <citation type="submission" date="2021-12" db="EMBL/GenBank/DDBJ databases">
        <title>Draft genome sequence of Corynebacterium ammoniagenes strain T-723.</title>
        <authorList>
            <person name="Matsuzawa M."/>
            <person name="Hiratani M."/>
            <person name="Abe I."/>
            <person name="Tsuji Y."/>
            <person name="Nakamura J."/>
        </authorList>
    </citation>
    <scope>NUCLEOTIDE SEQUENCE</scope>
    <source>
        <strain evidence="12">T-723</strain>
    </source>
</reference>
<proteinExistence type="predicted"/>
<dbReference type="PROSITE" id="PS51384">
    <property type="entry name" value="FAD_FR"/>
    <property type="match status" value="1"/>
</dbReference>
<evidence type="ECO:0000256" key="8">
    <source>
        <dbReference type="ARBA" id="ARBA00023004"/>
    </source>
</evidence>
<dbReference type="GO" id="GO:0016491">
    <property type="term" value="F:oxidoreductase activity"/>
    <property type="evidence" value="ECO:0007669"/>
    <property type="project" value="UniProtKB-KW"/>
</dbReference>